<organism evidence="6 7">
    <name type="scientific">Actinomadura rubrisoli</name>
    <dbReference type="NCBI Taxonomy" id="2530368"/>
    <lineage>
        <taxon>Bacteria</taxon>
        <taxon>Bacillati</taxon>
        <taxon>Actinomycetota</taxon>
        <taxon>Actinomycetes</taxon>
        <taxon>Streptosporangiales</taxon>
        <taxon>Thermomonosporaceae</taxon>
        <taxon>Actinomadura</taxon>
    </lineage>
</organism>
<evidence type="ECO:0000313" key="7">
    <source>
        <dbReference type="Proteomes" id="UP000294513"/>
    </source>
</evidence>
<keyword evidence="2" id="KW-0285">Flavoprotein</keyword>
<keyword evidence="7" id="KW-1185">Reference proteome</keyword>
<dbReference type="AlphaFoldDB" id="A0A4R5CHA6"/>
<dbReference type="Gene3D" id="3.50.50.100">
    <property type="match status" value="1"/>
</dbReference>
<evidence type="ECO:0000256" key="2">
    <source>
        <dbReference type="ARBA" id="ARBA00022630"/>
    </source>
</evidence>
<dbReference type="Proteomes" id="UP000294513">
    <property type="component" value="Unassembled WGS sequence"/>
</dbReference>
<dbReference type="GO" id="GO:0004174">
    <property type="term" value="F:electron-transferring-flavoprotein dehydrogenase activity"/>
    <property type="evidence" value="ECO:0007669"/>
    <property type="project" value="TreeGrafter"/>
</dbReference>
<comment type="caution">
    <text evidence="6">The sequence shown here is derived from an EMBL/GenBank/DDBJ whole genome shotgun (WGS) entry which is preliminary data.</text>
</comment>
<protein>
    <submittedName>
        <fullName evidence="6">FAD-dependent oxidoreductase</fullName>
    </submittedName>
</protein>
<dbReference type="PRINTS" id="PR00368">
    <property type="entry name" value="FADPNR"/>
</dbReference>
<dbReference type="EMBL" id="SMKU01000005">
    <property type="protein sequence ID" value="TDD96704.1"/>
    <property type="molecule type" value="Genomic_DNA"/>
</dbReference>
<dbReference type="GO" id="GO:0005737">
    <property type="term" value="C:cytoplasm"/>
    <property type="evidence" value="ECO:0007669"/>
    <property type="project" value="TreeGrafter"/>
</dbReference>
<evidence type="ECO:0000256" key="3">
    <source>
        <dbReference type="ARBA" id="ARBA00022827"/>
    </source>
</evidence>
<feature type="domain" description="FAD/NAD(P)-binding" evidence="5">
    <location>
        <begin position="5"/>
        <end position="282"/>
    </location>
</feature>
<evidence type="ECO:0000256" key="1">
    <source>
        <dbReference type="ARBA" id="ARBA00006442"/>
    </source>
</evidence>
<dbReference type="PANTHER" id="PTHR43735">
    <property type="entry name" value="APOPTOSIS-INDUCING FACTOR 1"/>
    <property type="match status" value="1"/>
</dbReference>
<dbReference type="Pfam" id="PF07992">
    <property type="entry name" value="Pyr_redox_2"/>
    <property type="match status" value="1"/>
</dbReference>
<dbReference type="RefSeq" id="WP_131889120.1">
    <property type="nucleotide sequence ID" value="NZ_SMKU01000005.1"/>
</dbReference>
<sequence length="362" mass="37984">MGRLVAVIGGGYGGAAVAKALDQDADVVLIEPKDAFVHSAGALRALVQPDWAGNMFFPYDRLLRRGTVIRDRVVSVDPGGVTLASGERVDADYLVLASGSDYPYPAKMDADSAGEALERLRGTHKELASAGRVLIVGAGPVGLELSGEIKAVWPDKHVTIVEQGGRLMPGFAPEMRDDLHRQLDALGVELRLDTSLAAQPPTAPGVAETFTVASDRGEISADIWFRCYGVSVNGDYLADGRVATRTPQGRVRVTETLNVAGHGHIYALGDITDLDEAKMAGHAMKHAGVVADNILAQVKGEAPTAVYRPSEIPSILLPLGPGGGVGQMPSPDGPAVLSARTVSEYKGADLFIGRFAELFGTA</sequence>
<evidence type="ECO:0000256" key="4">
    <source>
        <dbReference type="ARBA" id="ARBA00023002"/>
    </source>
</evidence>
<keyword evidence="4" id="KW-0560">Oxidoreductase</keyword>
<keyword evidence="3" id="KW-0274">FAD</keyword>
<comment type="similarity">
    <text evidence="1">Belongs to the FAD-dependent oxidoreductase family.</text>
</comment>
<accession>A0A4R5CHA6</accession>
<name>A0A4R5CHA6_9ACTN</name>
<dbReference type="OrthoDB" id="3248171at2"/>
<dbReference type="InterPro" id="IPR036188">
    <property type="entry name" value="FAD/NAD-bd_sf"/>
</dbReference>
<dbReference type="InterPro" id="IPR023753">
    <property type="entry name" value="FAD/NAD-binding_dom"/>
</dbReference>
<gene>
    <name evidence="6" type="ORF">E1298_02720</name>
</gene>
<dbReference type="GO" id="GO:0050660">
    <property type="term" value="F:flavin adenine dinucleotide binding"/>
    <property type="evidence" value="ECO:0007669"/>
    <property type="project" value="TreeGrafter"/>
</dbReference>
<dbReference type="SUPFAM" id="SSF51905">
    <property type="entry name" value="FAD/NAD(P)-binding domain"/>
    <property type="match status" value="1"/>
</dbReference>
<reference evidence="6 7" key="1">
    <citation type="submission" date="2019-03" db="EMBL/GenBank/DDBJ databases">
        <title>Draft genome sequences of novel Actinobacteria.</title>
        <authorList>
            <person name="Sahin N."/>
            <person name="Ay H."/>
            <person name="Saygin H."/>
        </authorList>
    </citation>
    <scope>NUCLEOTIDE SEQUENCE [LARGE SCALE GENOMIC DNA]</scope>
    <source>
        <strain evidence="6 7">H3C3</strain>
    </source>
</reference>
<evidence type="ECO:0000259" key="5">
    <source>
        <dbReference type="Pfam" id="PF07992"/>
    </source>
</evidence>
<dbReference type="PANTHER" id="PTHR43735:SF3">
    <property type="entry name" value="FERROPTOSIS SUPPRESSOR PROTEIN 1"/>
    <property type="match status" value="1"/>
</dbReference>
<proteinExistence type="inferred from homology"/>
<evidence type="ECO:0000313" key="6">
    <source>
        <dbReference type="EMBL" id="TDD96704.1"/>
    </source>
</evidence>